<evidence type="ECO:0000256" key="5">
    <source>
        <dbReference type="SAM" id="Phobius"/>
    </source>
</evidence>
<gene>
    <name evidence="7" type="ORF">ACFQ4B_31740</name>
</gene>
<evidence type="ECO:0000256" key="3">
    <source>
        <dbReference type="ARBA" id="ARBA00022989"/>
    </source>
</evidence>
<dbReference type="InterPro" id="IPR007016">
    <property type="entry name" value="O-antigen_ligase-rel_domated"/>
</dbReference>
<feature type="transmembrane region" description="Helical" evidence="5">
    <location>
        <begin position="507"/>
        <end position="530"/>
    </location>
</feature>
<feature type="transmembrane region" description="Helical" evidence="5">
    <location>
        <begin position="121"/>
        <end position="144"/>
    </location>
</feature>
<keyword evidence="2 5" id="KW-0812">Transmembrane</keyword>
<feature type="transmembrane region" description="Helical" evidence="5">
    <location>
        <begin position="551"/>
        <end position="573"/>
    </location>
</feature>
<dbReference type="GO" id="GO:0016874">
    <property type="term" value="F:ligase activity"/>
    <property type="evidence" value="ECO:0007669"/>
    <property type="project" value="UniProtKB-KW"/>
</dbReference>
<feature type="transmembrane region" description="Helical" evidence="5">
    <location>
        <begin position="351"/>
        <end position="371"/>
    </location>
</feature>
<dbReference type="PANTHER" id="PTHR37422:SF13">
    <property type="entry name" value="LIPOPOLYSACCHARIDE BIOSYNTHESIS PROTEIN PA4999-RELATED"/>
    <property type="match status" value="1"/>
</dbReference>
<evidence type="ECO:0000256" key="1">
    <source>
        <dbReference type="ARBA" id="ARBA00004141"/>
    </source>
</evidence>
<comment type="caution">
    <text evidence="7">The sequence shown here is derived from an EMBL/GenBank/DDBJ whole genome shotgun (WGS) entry which is preliminary data.</text>
</comment>
<feature type="transmembrane region" description="Helical" evidence="5">
    <location>
        <begin position="65"/>
        <end position="85"/>
    </location>
</feature>
<accession>A0ABW3UW48</accession>
<feature type="transmembrane region" description="Helical" evidence="5">
    <location>
        <begin position="193"/>
        <end position="215"/>
    </location>
</feature>
<evidence type="ECO:0000313" key="7">
    <source>
        <dbReference type="EMBL" id="MFD1224692.1"/>
    </source>
</evidence>
<evidence type="ECO:0000313" key="8">
    <source>
        <dbReference type="Proteomes" id="UP001597180"/>
    </source>
</evidence>
<evidence type="ECO:0000256" key="2">
    <source>
        <dbReference type="ARBA" id="ARBA00022692"/>
    </source>
</evidence>
<feature type="transmembrane region" description="Helical" evidence="5">
    <location>
        <begin position="246"/>
        <end position="263"/>
    </location>
</feature>
<proteinExistence type="predicted"/>
<keyword evidence="4 5" id="KW-0472">Membrane</keyword>
<feature type="transmembrane region" description="Helical" evidence="5">
    <location>
        <begin position="222"/>
        <end position="240"/>
    </location>
</feature>
<dbReference type="Proteomes" id="UP001597180">
    <property type="component" value="Unassembled WGS sequence"/>
</dbReference>
<keyword evidence="7" id="KW-0436">Ligase</keyword>
<name>A0ABW3UW48_9BACL</name>
<feature type="transmembrane region" description="Helical" evidence="5">
    <location>
        <begin position="25"/>
        <end position="45"/>
    </location>
</feature>
<organism evidence="7 8">
    <name type="scientific">Paenibacillus vulneris</name>
    <dbReference type="NCBI Taxonomy" id="1133364"/>
    <lineage>
        <taxon>Bacteria</taxon>
        <taxon>Bacillati</taxon>
        <taxon>Bacillota</taxon>
        <taxon>Bacilli</taxon>
        <taxon>Bacillales</taxon>
        <taxon>Paenibacillaceae</taxon>
        <taxon>Paenibacillus</taxon>
    </lineage>
</organism>
<feature type="transmembrane region" description="Helical" evidence="5">
    <location>
        <begin position="307"/>
        <end position="330"/>
    </location>
</feature>
<feature type="transmembrane region" description="Helical" evidence="5">
    <location>
        <begin position="453"/>
        <end position="472"/>
    </location>
</feature>
<feature type="domain" description="O-antigen ligase-related" evidence="6">
    <location>
        <begin position="349"/>
        <end position="461"/>
    </location>
</feature>
<keyword evidence="8" id="KW-1185">Reference proteome</keyword>
<evidence type="ECO:0000256" key="4">
    <source>
        <dbReference type="ARBA" id="ARBA00023136"/>
    </source>
</evidence>
<keyword evidence="3 5" id="KW-1133">Transmembrane helix</keyword>
<feature type="transmembrane region" description="Helical" evidence="5">
    <location>
        <begin position="97"/>
        <end position="115"/>
    </location>
</feature>
<reference evidence="8" key="1">
    <citation type="journal article" date="2019" name="Int. J. Syst. Evol. Microbiol.">
        <title>The Global Catalogue of Microorganisms (GCM) 10K type strain sequencing project: providing services to taxonomists for standard genome sequencing and annotation.</title>
        <authorList>
            <consortium name="The Broad Institute Genomics Platform"/>
            <consortium name="The Broad Institute Genome Sequencing Center for Infectious Disease"/>
            <person name="Wu L."/>
            <person name="Ma J."/>
        </authorList>
    </citation>
    <scope>NUCLEOTIDE SEQUENCE [LARGE SCALE GENOMIC DNA]</scope>
    <source>
        <strain evidence="8">CCUG 53270</strain>
    </source>
</reference>
<dbReference type="PANTHER" id="PTHR37422">
    <property type="entry name" value="TEICHURONIC ACID BIOSYNTHESIS PROTEIN TUAE"/>
    <property type="match status" value="1"/>
</dbReference>
<evidence type="ECO:0000259" key="6">
    <source>
        <dbReference type="Pfam" id="PF04932"/>
    </source>
</evidence>
<dbReference type="RefSeq" id="WP_345587542.1">
    <property type="nucleotide sequence ID" value="NZ_BAABJG010000010.1"/>
</dbReference>
<dbReference type="EMBL" id="JBHTLU010000047">
    <property type="protein sequence ID" value="MFD1224692.1"/>
    <property type="molecule type" value="Genomic_DNA"/>
</dbReference>
<feature type="transmembrane region" description="Helical" evidence="5">
    <location>
        <begin position="151"/>
        <end position="173"/>
    </location>
</feature>
<comment type="subcellular location">
    <subcellularLocation>
        <location evidence="1">Membrane</location>
        <topology evidence="1">Multi-pass membrane protein</topology>
    </subcellularLocation>
</comment>
<dbReference type="InterPro" id="IPR051533">
    <property type="entry name" value="WaaL-like"/>
</dbReference>
<dbReference type="Pfam" id="PF04932">
    <property type="entry name" value="Wzy_C"/>
    <property type="match status" value="1"/>
</dbReference>
<sequence>MQTQTKYRSRGAGLKSARGEERSTVMYGLFFSFLTAYLLFVPYLTGLFLSARIEGDPKSNIAYEVPIQGTLLLASFILLLIAIYAVKYRVQWRDHSLSLALAWLMPISAVLSYIQAVSVHYAFLLIQVQVFYAMMFLLGLVITLHASGRRWLPQILVASTYIVTIYGLLNLFGNAHYQAAVVVEAYGLRLNNIFQYPNANAGFLLVVIACAAYGAVTSRSKAMSLLHAWMLVPALLSLLLTLSRGALLMLPVIVLLLLFLLTMSRQWMMLLHLLLAGLGTLAILTPMTETALLVQNNHTAASIGQGWGLLLAVSFGAALIGWALQHFVLLRGRKEEKQGQDSRPVKPWTRRWVLPSGLVLIGLVAVGIVIMDSPLLTLLPQTLEQRVRSINLEQHSVLERGVFYLDSLKIIKDYPVIGAGGGAWSSLYPTYQSYPYTSRQAHNFILQLWIEQGTVGLLSFMTLLGYAGFRYIRSLVRSKSSFEPHVMYLIVAGALLMHSLMDFDLSFVYLSSLVYLCLGGMAAVGGERTAQPAVAETSRYTTWSLTKTKPAFLYGGLLLAAAIFLMITGALYVSGGRTMQHAMKAMYGQQEVDLHQTTDLMKEALNKQPDNPGYMLLLINLWRSGYNQTKDERFDQEALKLEERLQKVEPWSRELVEERWMRAIRKRDYESALTLTLDALNKFPWDQTLYERALSVRFQVSEQAQLAQDTKTAAMHRGEGIQLFRQFVEKRKQLEAVPKTINVGAPFSVTPEMAIAVGQMMYIEKQYDEAASVLKQGINGQMQQQIQQIIARWYLAALAKTGKEDKELYEKLIQVNPEEKMFIEQLQQASY</sequence>
<protein>
    <submittedName>
        <fullName evidence="7">O-antigen ligase family protein</fullName>
    </submittedName>
</protein>
<feature type="transmembrane region" description="Helical" evidence="5">
    <location>
        <begin position="484"/>
        <end position="501"/>
    </location>
</feature>
<feature type="transmembrane region" description="Helical" evidence="5">
    <location>
        <begin position="270"/>
        <end position="287"/>
    </location>
</feature>